<dbReference type="SUPFAM" id="SSF53756">
    <property type="entry name" value="UDP-Glycosyltransferase/glycogen phosphorylase"/>
    <property type="match status" value="1"/>
</dbReference>
<reference evidence="7" key="1">
    <citation type="submission" date="2020-07" db="EMBL/GenBank/DDBJ databases">
        <title>Huge and variable diversity of episymbiotic CPR bacteria and DPANN archaea in groundwater ecosystems.</title>
        <authorList>
            <person name="He C.Y."/>
            <person name="Keren R."/>
            <person name="Whittaker M."/>
            <person name="Farag I.F."/>
            <person name="Doudna J."/>
            <person name="Cate J.H.D."/>
            <person name="Banfield J.F."/>
        </authorList>
    </citation>
    <scope>NUCLEOTIDE SEQUENCE</scope>
    <source>
        <strain evidence="7">NC_groundwater_17_Pr7_B-0.1um_64_12</strain>
    </source>
</reference>
<evidence type="ECO:0000256" key="5">
    <source>
        <dbReference type="ARBA" id="ARBA00022803"/>
    </source>
</evidence>
<dbReference type="Gene3D" id="3.40.50.11380">
    <property type="match status" value="1"/>
</dbReference>
<sequence length="700" mass="78249">MPDRLQSLVNLARDSVAGAIQTGDPSRLIRVTQRLYTAADREMDKIHAQATTPLACHKGCDSCCHRVVSATFPEIHLIAEFVRDNFTEAEREAVKARTEGLRKANEGFWSLRDNHPSGACPFLVEGACSVYSVRPISCRALNSTSVESCRNYYLEGKGVPEGVLEEQATLTQMNLPVVNLTRDAGLRSGLYELGPAVLELLTNPDQPDLEPLKMLSEWTHENPAMNPPVEALHRDPAKQSILDLREAGDAGEVWRRLDRFRGTPFEAIFRHSIPGEFRTEEELDLWWRRWDEALTTFEGAKLPSAETFELLQDFNSFSLAYLGRNVKPYLQRFMSAAHRHAARAYPHLTAPIENARRPGKRRLGFISYRIKNFNGSRWALGWLMNLSPDIETYVINLTEVEDHTSRCFRRHADHYLHLPFTVAEAAPIVRALDLDALIFTDIGMDGHTTQLATLRLARRQYAAWGHPVTSGSPTMDYYLASDLMEPANGDEHYMEKLVRLPGTGVTYQKRLLTPSTKTPAELGVPEGGYLLFCQLPLKQTPVYDFLLEEIAARSEKRLVFLSASPSGRASLLQERIAKRCSNVLFLPRQPMPDYLRILQLADASLDCPAWSGGVTTIDAITMGTPTVTLPGEFMRGRMSLAFLTQAGAPGLVAKDAADYIELALDEDRRREAMRGLNVDALYDDTSSAQAISEHVLGAPE</sequence>
<name>A0A931M133_FIMGI</name>
<dbReference type="Gene3D" id="3.40.50.2000">
    <property type="entry name" value="Glycogen Phosphorylase B"/>
    <property type="match status" value="1"/>
</dbReference>
<evidence type="ECO:0000256" key="1">
    <source>
        <dbReference type="ARBA" id="ARBA00004922"/>
    </source>
</evidence>
<accession>A0A931M133</accession>
<proteinExistence type="predicted"/>
<feature type="domain" description="O-GlcNAc transferase C-terminal" evidence="6">
    <location>
        <begin position="580"/>
        <end position="674"/>
    </location>
</feature>
<dbReference type="InterPro" id="IPR051939">
    <property type="entry name" value="Glycosyltr_41/O-GlcNAc_trsf"/>
</dbReference>
<dbReference type="Pfam" id="PF13844">
    <property type="entry name" value="Glyco_transf_41"/>
    <property type="match status" value="1"/>
</dbReference>
<evidence type="ECO:0000259" key="6">
    <source>
        <dbReference type="Pfam" id="PF13844"/>
    </source>
</evidence>
<evidence type="ECO:0000313" key="7">
    <source>
        <dbReference type="EMBL" id="MBI1756986.1"/>
    </source>
</evidence>
<evidence type="ECO:0000256" key="4">
    <source>
        <dbReference type="ARBA" id="ARBA00022737"/>
    </source>
</evidence>
<dbReference type="GO" id="GO:0016757">
    <property type="term" value="F:glycosyltransferase activity"/>
    <property type="evidence" value="ECO:0007669"/>
    <property type="project" value="UniProtKB-KW"/>
</dbReference>
<keyword evidence="2" id="KW-0328">Glycosyltransferase</keyword>
<organism evidence="7 8">
    <name type="scientific">Fimbriimonas ginsengisoli</name>
    <dbReference type="NCBI Taxonomy" id="1005039"/>
    <lineage>
        <taxon>Bacteria</taxon>
        <taxon>Bacillati</taxon>
        <taxon>Armatimonadota</taxon>
        <taxon>Fimbriimonadia</taxon>
        <taxon>Fimbriimonadales</taxon>
        <taxon>Fimbriimonadaceae</taxon>
        <taxon>Fimbriimonas</taxon>
    </lineage>
</organism>
<dbReference type="PANTHER" id="PTHR44835:SF1">
    <property type="entry name" value="PROTEIN O-GLCNAC TRANSFERASE"/>
    <property type="match status" value="1"/>
</dbReference>
<dbReference type="PANTHER" id="PTHR44835">
    <property type="entry name" value="UDP-N-ACETYLGLUCOSAMINE--PEPTIDE N-ACETYLGLUCOSAMINYLTRANSFERASE SPINDLY-RELATED"/>
    <property type="match status" value="1"/>
</dbReference>
<protein>
    <submittedName>
        <fullName evidence="7">YkgJ family cysteine cluster protein</fullName>
    </submittedName>
</protein>
<keyword evidence="4" id="KW-0677">Repeat</keyword>
<dbReference type="InterPro" id="IPR005358">
    <property type="entry name" value="Puta_zinc/iron-chelating_dom"/>
</dbReference>
<dbReference type="EMBL" id="JACOSL010000047">
    <property type="protein sequence ID" value="MBI1756986.1"/>
    <property type="molecule type" value="Genomic_DNA"/>
</dbReference>
<keyword evidence="5" id="KW-0802">TPR repeat</keyword>
<comment type="caution">
    <text evidence="7">The sequence shown here is derived from an EMBL/GenBank/DDBJ whole genome shotgun (WGS) entry which is preliminary data.</text>
</comment>
<dbReference type="Proteomes" id="UP000727962">
    <property type="component" value="Unassembled WGS sequence"/>
</dbReference>
<dbReference type="InterPro" id="IPR029489">
    <property type="entry name" value="OGT/SEC/SPY_C"/>
</dbReference>
<evidence type="ECO:0000256" key="3">
    <source>
        <dbReference type="ARBA" id="ARBA00022679"/>
    </source>
</evidence>
<evidence type="ECO:0000313" key="8">
    <source>
        <dbReference type="Proteomes" id="UP000727962"/>
    </source>
</evidence>
<keyword evidence="3" id="KW-0808">Transferase</keyword>
<dbReference type="Pfam" id="PF03692">
    <property type="entry name" value="CxxCxxCC"/>
    <property type="match status" value="1"/>
</dbReference>
<evidence type="ECO:0000256" key="2">
    <source>
        <dbReference type="ARBA" id="ARBA00022676"/>
    </source>
</evidence>
<dbReference type="AlphaFoldDB" id="A0A931M133"/>
<comment type="pathway">
    <text evidence="1">Protein modification; protein glycosylation.</text>
</comment>
<gene>
    <name evidence="7" type="ORF">HYR64_07765</name>
</gene>